<organism evidence="1 2">
    <name type="scientific">Virgisporangium aurantiacum</name>
    <dbReference type="NCBI Taxonomy" id="175570"/>
    <lineage>
        <taxon>Bacteria</taxon>
        <taxon>Bacillati</taxon>
        <taxon>Actinomycetota</taxon>
        <taxon>Actinomycetes</taxon>
        <taxon>Micromonosporales</taxon>
        <taxon>Micromonosporaceae</taxon>
        <taxon>Virgisporangium</taxon>
    </lineage>
</organism>
<dbReference type="EMBL" id="BOPG01000023">
    <property type="protein sequence ID" value="GIJ56207.1"/>
    <property type="molecule type" value="Genomic_DNA"/>
</dbReference>
<dbReference type="Proteomes" id="UP000612585">
    <property type="component" value="Unassembled WGS sequence"/>
</dbReference>
<gene>
    <name evidence="1" type="ORF">Vau01_037230</name>
</gene>
<dbReference type="AlphaFoldDB" id="A0A8J3Z3U2"/>
<accession>A0A8J3Z3U2</accession>
<evidence type="ECO:0000313" key="1">
    <source>
        <dbReference type="EMBL" id="GIJ56207.1"/>
    </source>
</evidence>
<name>A0A8J3Z3U2_9ACTN</name>
<proteinExistence type="predicted"/>
<evidence type="ECO:0000313" key="2">
    <source>
        <dbReference type="Proteomes" id="UP000612585"/>
    </source>
</evidence>
<keyword evidence="2" id="KW-1185">Reference proteome</keyword>
<comment type="caution">
    <text evidence="1">The sequence shown here is derived from an EMBL/GenBank/DDBJ whole genome shotgun (WGS) entry which is preliminary data.</text>
</comment>
<protein>
    <submittedName>
        <fullName evidence="1">Uncharacterized protein</fullName>
    </submittedName>
</protein>
<sequence>MADHLVSLLLAGGSEVNEGAYNNVDAWSTTLRGDDADSPGGRLVTTHEALHVVLNDTTAYGMALAGYAVLARHADSGYVAALRQLVDGCRITHEAFATFGSLWLVGDGDLGLLRGYSDYWGWYRDASDLVPHLPDHDRRKELMIEAAIRVCMQSNGLARLLEDGLSAGAWHALGGADRPDDRFGQLHQRVSEGFWRKAWAECEDAIANSAALEALRAAVTDPALRVDTYDEEYGPAWQTCSEHLFRRAAGLLAPSTTLAYDGHRDLIQQVIDAAERIAPQTTGILAPSTDERTVEDEGYEIRPRERLVIRTVPREVRLAQLTHLSQTHRRRLLSASGDETYVYCAVRPAFRLLEQFQFTGPDRKWLDRLGAEPVVATRSGDADSGPLDMIVLDTPDQLAGIINAATDRVAVYVNVSLRCFADQRWLKRWSAPLQRARLSCLFDLSPFEQFALWRRDGDRVAYAIGAVGDNGQARANVLAFRVGDNRIPLLLLCSPVTGHVLTRYLREQFVEAVEDPGVLNDDTDLVVKTISHLMTEEAFIDIDRVEQLSAGKANATGRPKNGVWRTLVRLVGFDGDRVLAIVPAWDSDTVVQTPSAGLPFTALMALEMDQRPVRGTAWVNLDADSAEDLRIDGFMMSGPLPTDESLGLTSDA</sequence>
<reference evidence="1" key="1">
    <citation type="submission" date="2021-01" db="EMBL/GenBank/DDBJ databases">
        <title>Whole genome shotgun sequence of Virgisporangium aurantiacum NBRC 16421.</title>
        <authorList>
            <person name="Komaki H."/>
            <person name="Tamura T."/>
        </authorList>
    </citation>
    <scope>NUCLEOTIDE SEQUENCE</scope>
    <source>
        <strain evidence="1">NBRC 16421</strain>
    </source>
</reference>
<dbReference type="RefSeq" id="WP_203994104.1">
    <property type="nucleotide sequence ID" value="NZ_BOPG01000023.1"/>
</dbReference>